<evidence type="ECO:0000256" key="5">
    <source>
        <dbReference type="ARBA" id="ARBA00023163"/>
    </source>
</evidence>
<sequence>MWGRPPAWESEYIAFFDARQRDFMRIAYTITGDWPSAEDATQQAFSSLYVYWPRIKPATLDAYARRTLVNSCLSVLRKRKRETVTEYVPERAYADERDDWIDLRRALLTLAPRARAVLTLRYLEDLSVMQVAEILDVAEGTVKSQSKRALDRLREQLSADTNDPVWGTR</sequence>
<dbReference type="PANTHER" id="PTHR43133">
    <property type="entry name" value="RNA POLYMERASE ECF-TYPE SIGMA FACTO"/>
    <property type="match status" value="1"/>
</dbReference>
<keyword evidence="3" id="KW-0731">Sigma factor</keyword>
<dbReference type="CDD" id="cd06171">
    <property type="entry name" value="Sigma70_r4"/>
    <property type="match status" value="1"/>
</dbReference>
<evidence type="ECO:0000259" key="6">
    <source>
        <dbReference type="Pfam" id="PF04542"/>
    </source>
</evidence>
<keyword evidence="5" id="KW-0804">Transcription</keyword>
<dbReference type="AlphaFoldDB" id="A0AA46TKY0"/>
<dbReference type="InterPro" id="IPR013324">
    <property type="entry name" value="RNA_pol_sigma_r3/r4-like"/>
</dbReference>
<proteinExistence type="inferred from homology"/>
<dbReference type="NCBIfam" id="TIGR02937">
    <property type="entry name" value="sigma70-ECF"/>
    <property type="match status" value="1"/>
</dbReference>
<evidence type="ECO:0000256" key="1">
    <source>
        <dbReference type="ARBA" id="ARBA00010641"/>
    </source>
</evidence>
<evidence type="ECO:0000256" key="3">
    <source>
        <dbReference type="ARBA" id="ARBA00023082"/>
    </source>
</evidence>
<reference evidence="8" key="1">
    <citation type="submission" date="2022-01" db="EMBL/GenBank/DDBJ databases">
        <title>Nocardioidaceae gen. sp. A5X3R13.</title>
        <authorList>
            <person name="Lopez Marin M.A."/>
            <person name="Uhlik O."/>
        </authorList>
    </citation>
    <scope>NUCLEOTIDE SEQUENCE</scope>
    <source>
        <strain evidence="8">A5X3R13</strain>
    </source>
</reference>
<dbReference type="EMBL" id="CP094970">
    <property type="protein sequence ID" value="UYM07207.1"/>
    <property type="molecule type" value="Genomic_DNA"/>
</dbReference>
<dbReference type="InterPro" id="IPR014284">
    <property type="entry name" value="RNA_pol_sigma-70_dom"/>
</dbReference>
<keyword evidence="9" id="KW-1185">Reference proteome</keyword>
<organism evidence="8 9">
    <name type="scientific">Solicola gregarius</name>
    <dbReference type="NCBI Taxonomy" id="2908642"/>
    <lineage>
        <taxon>Bacteria</taxon>
        <taxon>Bacillati</taxon>
        <taxon>Actinomycetota</taxon>
        <taxon>Actinomycetes</taxon>
        <taxon>Propionibacteriales</taxon>
        <taxon>Nocardioidaceae</taxon>
        <taxon>Solicola</taxon>
    </lineage>
</organism>
<dbReference type="KEGG" id="sgrg:L0C25_09065"/>
<dbReference type="Proteomes" id="UP001164390">
    <property type="component" value="Chromosome"/>
</dbReference>
<feature type="domain" description="RNA polymerase sigma-70 region 4" evidence="7">
    <location>
        <begin position="106"/>
        <end position="155"/>
    </location>
</feature>
<dbReference type="GO" id="GO:0006352">
    <property type="term" value="P:DNA-templated transcription initiation"/>
    <property type="evidence" value="ECO:0007669"/>
    <property type="project" value="InterPro"/>
</dbReference>
<dbReference type="PANTHER" id="PTHR43133:SF50">
    <property type="entry name" value="ECF RNA POLYMERASE SIGMA FACTOR SIGM"/>
    <property type="match status" value="1"/>
</dbReference>
<gene>
    <name evidence="8" type="ORF">L0C25_09065</name>
</gene>
<feature type="domain" description="RNA polymerase sigma-70 region 2" evidence="6">
    <location>
        <begin position="16"/>
        <end position="81"/>
    </location>
</feature>
<dbReference type="InterPro" id="IPR013325">
    <property type="entry name" value="RNA_pol_sigma_r2"/>
</dbReference>
<dbReference type="InterPro" id="IPR007627">
    <property type="entry name" value="RNA_pol_sigma70_r2"/>
</dbReference>
<dbReference type="RefSeq" id="WP_271636160.1">
    <property type="nucleotide sequence ID" value="NZ_CP094970.1"/>
</dbReference>
<dbReference type="SUPFAM" id="SSF88946">
    <property type="entry name" value="Sigma2 domain of RNA polymerase sigma factors"/>
    <property type="match status" value="1"/>
</dbReference>
<dbReference type="InterPro" id="IPR039425">
    <property type="entry name" value="RNA_pol_sigma-70-like"/>
</dbReference>
<evidence type="ECO:0000313" key="9">
    <source>
        <dbReference type="Proteomes" id="UP001164390"/>
    </source>
</evidence>
<evidence type="ECO:0000259" key="7">
    <source>
        <dbReference type="Pfam" id="PF04545"/>
    </source>
</evidence>
<evidence type="ECO:0000256" key="4">
    <source>
        <dbReference type="ARBA" id="ARBA00023125"/>
    </source>
</evidence>
<dbReference type="InterPro" id="IPR007630">
    <property type="entry name" value="RNA_pol_sigma70_r4"/>
</dbReference>
<dbReference type="GO" id="GO:0016987">
    <property type="term" value="F:sigma factor activity"/>
    <property type="evidence" value="ECO:0007669"/>
    <property type="project" value="UniProtKB-KW"/>
</dbReference>
<accession>A0AA46TKY0</accession>
<protein>
    <submittedName>
        <fullName evidence="8">Sigma-70 family RNA polymerase sigma factor</fullName>
    </submittedName>
</protein>
<dbReference type="GO" id="GO:0003677">
    <property type="term" value="F:DNA binding"/>
    <property type="evidence" value="ECO:0007669"/>
    <property type="project" value="UniProtKB-KW"/>
</dbReference>
<keyword evidence="4" id="KW-0238">DNA-binding</keyword>
<dbReference type="Pfam" id="PF04545">
    <property type="entry name" value="Sigma70_r4"/>
    <property type="match status" value="1"/>
</dbReference>
<comment type="similarity">
    <text evidence="1">Belongs to the sigma-70 factor family. ECF subfamily.</text>
</comment>
<dbReference type="Pfam" id="PF04542">
    <property type="entry name" value="Sigma70_r2"/>
    <property type="match status" value="1"/>
</dbReference>
<dbReference type="SUPFAM" id="SSF88659">
    <property type="entry name" value="Sigma3 and sigma4 domains of RNA polymerase sigma factors"/>
    <property type="match status" value="1"/>
</dbReference>
<name>A0AA46TKY0_9ACTN</name>
<evidence type="ECO:0000256" key="2">
    <source>
        <dbReference type="ARBA" id="ARBA00023015"/>
    </source>
</evidence>
<dbReference type="Gene3D" id="1.10.10.10">
    <property type="entry name" value="Winged helix-like DNA-binding domain superfamily/Winged helix DNA-binding domain"/>
    <property type="match status" value="1"/>
</dbReference>
<dbReference type="Gene3D" id="1.10.1740.10">
    <property type="match status" value="1"/>
</dbReference>
<evidence type="ECO:0000313" key="8">
    <source>
        <dbReference type="EMBL" id="UYM07207.1"/>
    </source>
</evidence>
<keyword evidence="2" id="KW-0805">Transcription regulation</keyword>
<dbReference type="InterPro" id="IPR036388">
    <property type="entry name" value="WH-like_DNA-bd_sf"/>
</dbReference>